<sequence length="206" mass="23187">MVLRLKKQLRRFFVMTVAVLGLATAVTAQVEDNTHQPYKGFSWGYCTYYAAQVFDRFAAAEGGIDWRGNGGMWLRAAQEKGWQTSTNPRDARVGAIIVWQNDGRGHVGVVDDVYPDGILISEMNWRVNSDGDATGGFNRISQSFLPFSTNLDRGVRRRYFFAGFIFPERAATARKSFSTQDARGRGRQIRTVDAVSRPRVVRKGRP</sequence>
<proteinExistence type="predicted"/>
<dbReference type="SUPFAM" id="SSF54001">
    <property type="entry name" value="Cysteine proteinases"/>
    <property type="match status" value="1"/>
</dbReference>
<evidence type="ECO:0000256" key="1">
    <source>
        <dbReference type="SAM" id="SignalP"/>
    </source>
</evidence>
<dbReference type="InterPro" id="IPR007921">
    <property type="entry name" value="CHAP_dom"/>
</dbReference>
<dbReference type="PROSITE" id="PS50911">
    <property type="entry name" value="CHAP"/>
    <property type="match status" value="1"/>
</dbReference>
<dbReference type="EMBL" id="CP072642">
    <property type="protein sequence ID" value="QUV93843.1"/>
    <property type="molecule type" value="Genomic_DNA"/>
</dbReference>
<keyword evidence="4" id="KW-1185">Reference proteome</keyword>
<evidence type="ECO:0000259" key="2">
    <source>
        <dbReference type="PROSITE" id="PS50911"/>
    </source>
</evidence>
<keyword evidence="1" id="KW-0732">Signal</keyword>
<dbReference type="Pfam" id="PF05257">
    <property type="entry name" value="CHAP"/>
    <property type="match status" value="1"/>
</dbReference>
<gene>
    <name evidence="3" type="ORF">J8C05_10845</name>
</gene>
<dbReference type="RefSeq" id="WP_211422183.1">
    <property type="nucleotide sequence ID" value="NZ_CP072642.1"/>
</dbReference>
<reference evidence="3 4" key="1">
    <citation type="submission" date="2021-03" db="EMBL/GenBank/DDBJ databases">
        <title>Genomic and phenotypic characterization of Chloracidobacterium isolates provides evidence for multiple species.</title>
        <authorList>
            <person name="Saini M.K."/>
            <person name="Costas A.M.G."/>
            <person name="Tank M."/>
            <person name="Bryant D.A."/>
        </authorList>
    </citation>
    <scope>NUCLEOTIDE SEQUENCE [LARGE SCALE GENOMIC DNA]</scope>
    <source>
        <strain evidence="3 4">N</strain>
    </source>
</reference>
<name>A0ABX8B033_9BACT</name>
<feature type="domain" description="Peptidase C51" evidence="2">
    <location>
        <begin position="21"/>
        <end position="146"/>
    </location>
</feature>
<protein>
    <submittedName>
        <fullName evidence="3">CHAP domain-containing protein</fullName>
    </submittedName>
</protein>
<dbReference type="Gene3D" id="3.90.1720.10">
    <property type="entry name" value="endopeptidase domain like (from Nostoc punctiforme)"/>
    <property type="match status" value="1"/>
</dbReference>
<dbReference type="InterPro" id="IPR038765">
    <property type="entry name" value="Papain-like_cys_pep_sf"/>
</dbReference>
<evidence type="ECO:0000313" key="4">
    <source>
        <dbReference type="Proteomes" id="UP000677668"/>
    </source>
</evidence>
<accession>A0ABX8B033</accession>
<feature type="chain" id="PRO_5045069239" evidence="1">
    <location>
        <begin position="29"/>
        <end position="206"/>
    </location>
</feature>
<dbReference type="Proteomes" id="UP000677668">
    <property type="component" value="Chromosome 1"/>
</dbReference>
<feature type="signal peptide" evidence="1">
    <location>
        <begin position="1"/>
        <end position="28"/>
    </location>
</feature>
<organism evidence="3 4">
    <name type="scientific">Chloracidobacterium sp. N</name>
    <dbReference type="NCBI Taxonomy" id="2821540"/>
    <lineage>
        <taxon>Bacteria</taxon>
        <taxon>Pseudomonadati</taxon>
        <taxon>Acidobacteriota</taxon>
        <taxon>Terriglobia</taxon>
        <taxon>Terriglobales</taxon>
        <taxon>Acidobacteriaceae</taxon>
        <taxon>Chloracidobacterium</taxon>
        <taxon>Chloracidobacterium aggregatum</taxon>
    </lineage>
</organism>
<evidence type="ECO:0000313" key="3">
    <source>
        <dbReference type="EMBL" id="QUV93843.1"/>
    </source>
</evidence>